<evidence type="ECO:0000256" key="10">
    <source>
        <dbReference type="ARBA" id="ARBA00023004"/>
    </source>
</evidence>
<dbReference type="GO" id="GO:0016712">
    <property type="term" value="F:oxidoreductase activity, acting on paired donors, with incorporation or reduction of molecular oxygen, reduced flavin or flavoprotein as one donor, and incorporation of one atom of oxygen"/>
    <property type="evidence" value="ECO:0007669"/>
    <property type="project" value="UniProtKB-ARBA"/>
</dbReference>
<evidence type="ECO:0000256" key="8">
    <source>
        <dbReference type="ARBA" id="ARBA00022989"/>
    </source>
</evidence>
<keyword evidence="8 15" id="KW-1133">Transmembrane helix</keyword>
<evidence type="ECO:0000256" key="14">
    <source>
        <dbReference type="RuleBase" id="RU000461"/>
    </source>
</evidence>
<keyword evidence="5 15" id="KW-0812">Transmembrane</keyword>
<accession>A0ABD1H5W0</accession>
<keyword evidence="6 13" id="KW-0479">Metal-binding</keyword>
<dbReference type="InterPro" id="IPR001128">
    <property type="entry name" value="Cyt_P450"/>
</dbReference>
<organism evidence="16 17">
    <name type="scientific">Salvia divinorum</name>
    <name type="common">Maria pastora</name>
    <name type="synonym">Diviner's sage</name>
    <dbReference type="NCBI Taxonomy" id="28513"/>
    <lineage>
        <taxon>Eukaryota</taxon>
        <taxon>Viridiplantae</taxon>
        <taxon>Streptophyta</taxon>
        <taxon>Embryophyta</taxon>
        <taxon>Tracheophyta</taxon>
        <taxon>Spermatophyta</taxon>
        <taxon>Magnoliopsida</taxon>
        <taxon>eudicotyledons</taxon>
        <taxon>Gunneridae</taxon>
        <taxon>Pentapetalae</taxon>
        <taxon>asterids</taxon>
        <taxon>lamiids</taxon>
        <taxon>Lamiales</taxon>
        <taxon>Lamiaceae</taxon>
        <taxon>Nepetoideae</taxon>
        <taxon>Mentheae</taxon>
        <taxon>Salviinae</taxon>
        <taxon>Salvia</taxon>
        <taxon>Salvia subgen. Calosphace</taxon>
    </lineage>
</organism>
<evidence type="ECO:0000256" key="9">
    <source>
        <dbReference type="ARBA" id="ARBA00023002"/>
    </source>
</evidence>
<dbReference type="SUPFAM" id="SSF48264">
    <property type="entry name" value="Cytochrome P450"/>
    <property type="match status" value="1"/>
</dbReference>
<comment type="cofactor">
    <cofactor evidence="1 13">
        <name>heme</name>
        <dbReference type="ChEBI" id="CHEBI:30413"/>
    </cofactor>
</comment>
<comment type="subcellular location">
    <subcellularLocation>
        <location evidence="2">Membrane</location>
        <topology evidence="2">Single-pass type II membrane protein</topology>
    </subcellularLocation>
</comment>
<dbReference type="EMBL" id="JBEAFC010000007">
    <property type="protein sequence ID" value="KAL1551824.1"/>
    <property type="molecule type" value="Genomic_DNA"/>
</dbReference>
<evidence type="ECO:0000256" key="1">
    <source>
        <dbReference type="ARBA" id="ARBA00001971"/>
    </source>
</evidence>
<dbReference type="AlphaFoldDB" id="A0ABD1H5W0"/>
<evidence type="ECO:0000256" key="6">
    <source>
        <dbReference type="ARBA" id="ARBA00022723"/>
    </source>
</evidence>
<evidence type="ECO:0000256" key="13">
    <source>
        <dbReference type="PIRSR" id="PIRSR602401-1"/>
    </source>
</evidence>
<evidence type="ECO:0000256" key="4">
    <source>
        <dbReference type="ARBA" id="ARBA00022617"/>
    </source>
</evidence>
<dbReference type="GO" id="GO:0046872">
    <property type="term" value="F:metal ion binding"/>
    <property type="evidence" value="ECO:0007669"/>
    <property type="project" value="UniProtKB-KW"/>
</dbReference>
<dbReference type="CDD" id="cd11072">
    <property type="entry name" value="CYP71-like"/>
    <property type="match status" value="1"/>
</dbReference>
<dbReference type="InterPro" id="IPR052306">
    <property type="entry name" value="CYP450_71D"/>
</dbReference>
<comment type="similarity">
    <text evidence="3 14">Belongs to the cytochrome P450 family.</text>
</comment>
<keyword evidence="7" id="KW-0735">Signal-anchor</keyword>
<evidence type="ECO:0000313" key="16">
    <source>
        <dbReference type="EMBL" id="KAL1551824.1"/>
    </source>
</evidence>
<feature type="transmembrane region" description="Helical" evidence="15">
    <location>
        <begin position="6"/>
        <end position="23"/>
    </location>
</feature>
<dbReference type="InterPro" id="IPR002401">
    <property type="entry name" value="Cyt_P450_E_grp-I"/>
</dbReference>
<dbReference type="FunFam" id="1.10.630.10:FF:000043">
    <property type="entry name" value="Cytochrome P450 99A2"/>
    <property type="match status" value="1"/>
</dbReference>
<evidence type="ECO:0000256" key="2">
    <source>
        <dbReference type="ARBA" id="ARBA00004606"/>
    </source>
</evidence>
<dbReference type="InterPro" id="IPR036396">
    <property type="entry name" value="Cyt_P450_sf"/>
</dbReference>
<comment type="caution">
    <text evidence="16">The sequence shown here is derived from an EMBL/GenBank/DDBJ whole genome shotgun (WGS) entry which is preliminary data.</text>
</comment>
<keyword evidence="9 14" id="KW-0560">Oxidoreductase</keyword>
<name>A0ABD1H5W0_SALDI</name>
<keyword evidence="12 15" id="KW-0472">Membrane</keyword>
<proteinExistence type="inferred from homology"/>
<dbReference type="Gene3D" id="1.10.630.10">
    <property type="entry name" value="Cytochrome P450"/>
    <property type="match status" value="1"/>
</dbReference>
<dbReference type="PANTHER" id="PTHR47953">
    <property type="entry name" value="OS08G0105600 PROTEIN"/>
    <property type="match status" value="1"/>
</dbReference>
<keyword evidence="11 14" id="KW-0503">Monooxygenase</keyword>
<evidence type="ECO:0000313" key="17">
    <source>
        <dbReference type="Proteomes" id="UP001567538"/>
    </source>
</evidence>
<protein>
    <submittedName>
        <fullName evidence="16">Salviol synthase-like</fullName>
    </submittedName>
</protein>
<evidence type="ECO:0000256" key="11">
    <source>
        <dbReference type="ARBA" id="ARBA00023033"/>
    </source>
</evidence>
<evidence type="ECO:0000256" key="5">
    <source>
        <dbReference type="ARBA" id="ARBA00022692"/>
    </source>
</evidence>
<keyword evidence="4 13" id="KW-0349">Heme</keyword>
<dbReference type="GO" id="GO:0016114">
    <property type="term" value="P:terpenoid biosynthetic process"/>
    <property type="evidence" value="ECO:0007669"/>
    <property type="project" value="UniProtKB-ARBA"/>
</dbReference>
<gene>
    <name evidence="16" type="ORF">AAHA92_19620</name>
</gene>
<keyword evidence="10 13" id="KW-0408">Iron</keyword>
<dbReference type="Pfam" id="PF00067">
    <property type="entry name" value="p450"/>
    <property type="match status" value="1"/>
</dbReference>
<evidence type="ECO:0000256" key="7">
    <source>
        <dbReference type="ARBA" id="ARBA00022968"/>
    </source>
</evidence>
<keyword evidence="17" id="KW-1185">Reference proteome</keyword>
<sequence>MEFNILSTFIALLSFLIFVLMFLKSQTISKYAKIYSHIPGPKTLPLIGNLHLLLRPAPPHHMFRQLAAKHGPLMHLQLGETHSLIISSVDFAKQVVRTHDIDFANRPPGLMTEKLTYNYSDIVSAPYGDQWRHLRKICTLELLSARRVQSFRHIREEETLSLCKQIASCEGSPANLSGILYFTSYDVTTRVVVGGKTKDRGTVTSIIQESVQLATGFLLADLYPSIKLLPLITGAQFKTQRMYRKIDKLLDSIIEQHRRDKAAELEDLVDVLLKIQQDGTEFPLTTDNIKAVIMNMFIAGTDTSTINVEWAMSEMMRNPSILSKAQEEVRKVFDDKGYVDEAKFDELKYLRLVIKETLRMHPALPLLIPRMNVETCEIDGYKIPAKTRVIVNAWALGRDPKYWNDAEKFIPERFEESSLDFKGNNLEYMPFGAGRRMCPGMSFGLANVELPLAMLLYHFDWKMPNGMKHEDLDMTEAFGGTVRRKHPLHLVPIVKRPLPTSA</sequence>
<dbReference type="PROSITE" id="PS00086">
    <property type="entry name" value="CYTOCHROME_P450"/>
    <property type="match status" value="1"/>
</dbReference>
<dbReference type="GO" id="GO:0016020">
    <property type="term" value="C:membrane"/>
    <property type="evidence" value="ECO:0007669"/>
    <property type="project" value="UniProtKB-SubCell"/>
</dbReference>
<evidence type="ECO:0000256" key="3">
    <source>
        <dbReference type="ARBA" id="ARBA00010617"/>
    </source>
</evidence>
<feature type="binding site" description="axial binding residue" evidence="13">
    <location>
        <position position="438"/>
    </location>
    <ligand>
        <name>heme</name>
        <dbReference type="ChEBI" id="CHEBI:30413"/>
    </ligand>
    <ligandPart>
        <name>Fe</name>
        <dbReference type="ChEBI" id="CHEBI:18248"/>
    </ligandPart>
</feature>
<dbReference type="Proteomes" id="UP001567538">
    <property type="component" value="Unassembled WGS sequence"/>
</dbReference>
<dbReference type="InterPro" id="IPR017972">
    <property type="entry name" value="Cyt_P450_CS"/>
</dbReference>
<dbReference type="PRINTS" id="PR00385">
    <property type="entry name" value="P450"/>
</dbReference>
<dbReference type="PRINTS" id="PR00463">
    <property type="entry name" value="EP450I"/>
</dbReference>
<evidence type="ECO:0000256" key="12">
    <source>
        <dbReference type="ARBA" id="ARBA00023136"/>
    </source>
</evidence>
<evidence type="ECO:0000256" key="15">
    <source>
        <dbReference type="SAM" id="Phobius"/>
    </source>
</evidence>
<dbReference type="PANTHER" id="PTHR47953:SF19">
    <property type="entry name" value="OS06G0641600 PROTEIN"/>
    <property type="match status" value="1"/>
</dbReference>
<reference evidence="16 17" key="1">
    <citation type="submission" date="2024-06" db="EMBL/GenBank/DDBJ databases">
        <title>A chromosome level genome sequence of Diviner's sage (Salvia divinorum).</title>
        <authorList>
            <person name="Ford S.A."/>
            <person name="Ro D.-K."/>
            <person name="Ness R.W."/>
            <person name="Phillips M.A."/>
        </authorList>
    </citation>
    <scope>NUCLEOTIDE SEQUENCE [LARGE SCALE GENOMIC DNA]</scope>
    <source>
        <strain evidence="16">SAF-2024a</strain>
        <tissue evidence="16">Leaf</tissue>
    </source>
</reference>